<evidence type="ECO:0000313" key="4">
    <source>
        <dbReference type="EMBL" id="CDZ88123.1"/>
    </source>
</evidence>
<dbReference type="PANTHER" id="PTHR45625:SF3">
    <property type="entry name" value="PEPTIDYL-PROLYL CIS-TRANS ISOMERASE B-RELATED"/>
    <property type="match status" value="1"/>
</dbReference>
<evidence type="ECO:0000256" key="2">
    <source>
        <dbReference type="SAM" id="SignalP"/>
    </source>
</evidence>
<evidence type="ECO:0000313" key="5">
    <source>
        <dbReference type="Proteomes" id="UP000042997"/>
    </source>
</evidence>
<dbReference type="RefSeq" id="WP_228287157.1">
    <property type="nucleotide sequence ID" value="NZ_CP023714.1"/>
</dbReference>
<dbReference type="eggNOG" id="COG0652">
    <property type="taxonomic scope" value="Bacteria"/>
</dbReference>
<feature type="domain" description="PPIase cyclophilin-type" evidence="3">
    <location>
        <begin position="103"/>
        <end position="265"/>
    </location>
</feature>
<dbReference type="AlphaFoldDB" id="A0A098BHB7"/>
<sequence>MTSGTSIAVRAALSVAVALATAACAASATAPAPAALRATTTATVAGPAGFDPSAYAALPPRPEPGAATVTCTYPAAGPAARTATMPGSTSVPATGTVELTLTTSAGPVPLVLERAAAPCAVHSFAGLARQGFFDGTQCHHVTDEPGMQMLRCGDPSGSGVGGPGYTFADEYPVTVVRGENGYLPAPVVYPRGTVAMAGAGHRDSNGSQFLLVFGDSLLHPQYSVFGTVAEPGLPVLEEVAAAGNDGSSPLGGGRPLAPLVITDVG</sequence>
<feature type="chain" id="PRO_5001932735" evidence="2">
    <location>
        <begin position="26"/>
        <end position="265"/>
    </location>
</feature>
<dbReference type="Gene3D" id="2.40.100.10">
    <property type="entry name" value="Cyclophilin-like"/>
    <property type="match status" value="1"/>
</dbReference>
<dbReference type="InterPro" id="IPR044666">
    <property type="entry name" value="Cyclophilin_A-like"/>
</dbReference>
<organism evidence="4 5">
    <name type="scientific">Rhodococcus ruber</name>
    <dbReference type="NCBI Taxonomy" id="1830"/>
    <lineage>
        <taxon>Bacteria</taxon>
        <taxon>Bacillati</taxon>
        <taxon>Actinomycetota</taxon>
        <taxon>Actinomycetes</taxon>
        <taxon>Mycobacteriales</taxon>
        <taxon>Nocardiaceae</taxon>
        <taxon>Rhodococcus</taxon>
    </lineage>
</organism>
<dbReference type="PANTHER" id="PTHR45625">
    <property type="entry name" value="PEPTIDYL-PROLYL CIS-TRANS ISOMERASE-RELATED"/>
    <property type="match status" value="1"/>
</dbReference>
<keyword evidence="2" id="KW-0732">Signal</keyword>
<dbReference type="SUPFAM" id="SSF50891">
    <property type="entry name" value="Cyclophilin-like"/>
    <property type="match status" value="1"/>
</dbReference>
<comment type="function">
    <text evidence="1">PPIases accelerate the folding of proteins. It catalyzes the cis-trans isomerization of proline imidic peptide bonds in oligopeptides.</text>
</comment>
<protein>
    <submittedName>
        <fullName evidence="4">Peptidylprolyl isomerase</fullName>
    </submittedName>
</protein>
<gene>
    <name evidence="4" type="ORF">RHRU231_390040</name>
</gene>
<dbReference type="Proteomes" id="UP000042997">
    <property type="component" value="Unassembled WGS sequence"/>
</dbReference>
<proteinExistence type="predicted"/>
<dbReference type="InterPro" id="IPR029000">
    <property type="entry name" value="Cyclophilin-like_dom_sf"/>
</dbReference>
<dbReference type="EMBL" id="CCSD01000049">
    <property type="protein sequence ID" value="CDZ88123.1"/>
    <property type="molecule type" value="Genomic_DNA"/>
</dbReference>
<name>A0A098BHB7_9NOCA</name>
<dbReference type="Pfam" id="PF00160">
    <property type="entry name" value="Pro_isomerase"/>
    <property type="match status" value="1"/>
</dbReference>
<reference evidence="4 5" key="1">
    <citation type="journal article" date="2014" name="Genome Announc.">
        <title>Draft Genome Sequence of Propane- and Butane-Oxidizing Actinobacterium Rhodococcus ruber IEGM 231.</title>
        <authorList>
            <person name="Ivshina I.B."/>
            <person name="Kuyukina M.S."/>
            <person name="Krivoruchko A.V."/>
            <person name="Barbe V."/>
            <person name="Fischer C."/>
        </authorList>
    </citation>
    <scope>NUCLEOTIDE SEQUENCE [LARGE SCALE GENOMIC DNA]</scope>
</reference>
<dbReference type="PROSITE" id="PS50072">
    <property type="entry name" value="CSA_PPIASE_2"/>
    <property type="match status" value="1"/>
</dbReference>
<evidence type="ECO:0000259" key="3">
    <source>
        <dbReference type="PROSITE" id="PS50072"/>
    </source>
</evidence>
<dbReference type="InterPro" id="IPR002130">
    <property type="entry name" value="Cyclophilin-type_PPIase_dom"/>
</dbReference>
<feature type="signal peptide" evidence="2">
    <location>
        <begin position="1"/>
        <end position="25"/>
    </location>
</feature>
<dbReference type="GO" id="GO:0003755">
    <property type="term" value="F:peptidyl-prolyl cis-trans isomerase activity"/>
    <property type="evidence" value="ECO:0007669"/>
    <property type="project" value="InterPro"/>
</dbReference>
<evidence type="ECO:0000256" key="1">
    <source>
        <dbReference type="ARBA" id="ARBA00002388"/>
    </source>
</evidence>
<accession>A0A098BHB7</accession>
<keyword evidence="4" id="KW-0413">Isomerase</keyword>